<accession>A0A7K1TCK1</accession>
<dbReference type="RefSeq" id="WP_157563697.1">
    <property type="nucleotide sequence ID" value="NZ_WQKZ01000002.1"/>
</dbReference>
<name>A0A7K1TCK1_9BACT</name>
<evidence type="ECO:0008006" key="3">
    <source>
        <dbReference type="Google" id="ProtNLM"/>
    </source>
</evidence>
<organism evidence="1 2">
    <name type="scientific">Hymenobacter ginkgonis</name>
    <dbReference type="NCBI Taxonomy" id="2682976"/>
    <lineage>
        <taxon>Bacteria</taxon>
        <taxon>Pseudomonadati</taxon>
        <taxon>Bacteroidota</taxon>
        <taxon>Cytophagia</taxon>
        <taxon>Cytophagales</taxon>
        <taxon>Hymenobacteraceae</taxon>
        <taxon>Hymenobacter</taxon>
    </lineage>
</organism>
<reference evidence="1 2" key="1">
    <citation type="submission" date="2019-12" db="EMBL/GenBank/DDBJ databases">
        <title>Hymenobacter sp. HMF4947 Genome sequencing and assembly.</title>
        <authorList>
            <person name="Kang H."/>
            <person name="Cha I."/>
            <person name="Kim H."/>
            <person name="Joh K."/>
        </authorList>
    </citation>
    <scope>NUCLEOTIDE SEQUENCE [LARGE SCALE GENOMIC DNA]</scope>
    <source>
        <strain evidence="1 2">HMF4947</strain>
    </source>
</reference>
<proteinExistence type="predicted"/>
<keyword evidence="2" id="KW-1185">Reference proteome</keyword>
<comment type="caution">
    <text evidence="1">The sequence shown here is derived from an EMBL/GenBank/DDBJ whole genome shotgun (WGS) entry which is preliminary data.</text>
</comment>
<evidence type="ECO:0000313" key="2">
    <source>
        <dbReference type="Proteomes" id="UP000441336"/>
    </source>
</evidence>
<dbReference type="AlphaFoldDB" id="A0A7K1TCK1"/>
<gene>
    <name evidence="1" type="ORF">GO988_07310</name>
</gene>
<dbReference type="Proteomes" id="UP000441336">
    <property type="component" value="Unassembled WGS sequence"/>
</dbReference>
<sequence>MILTSIKEFRIQHDVTSDVLRVEWVGGHKMNRFRSACEQLCKLAGQLLATRILVEIESLPDIPVYDQLWLSTYFMPGVLRLPLEQVVIILSNKRAYNQHVVEGLLMAVRPLIRFDVQFFVVGDSAMHWLAGNTPRLPALLAEWQRASELPAARPDGVAESRANYLLL</sequence>
<protein>
    <recommendedName>
        <fullName evidence="3">STAS/SEC14 domain-containing protein</fullName>
    </recommendedName>
</protein>
<evidence type="ECO:0000313" key="1">
    <source>
        <dbReference type="EMBL" id="MVN76129.1"/>
    </source>
</evidence>
<dbReference type="EMBL" id="WQKZ01000002">
    <property type="protein sequence ID" value="MVN76129.1"/>
    <property type="molecule type" value="Genomic_DNA"/>
</dbReference>